<reference evidence="11" key="1">
    <citation type="journal article" date="2019" name="Int. J. Syst. Evol. Microbiol.">
        <title>The Global Catalogue of Microorganisms (GCM) 10K type strain sequencing project: providing services to taxonomists for standard genome sequencing and annotation.</title>
        <authorList>
            <consortium name="The Broad Institute Genomics Platform"/>
            <consortium name="The Broad Institute Genome Sequencing Center for Infectious Disease"/>
            <person name="Wu L."/>
            <person name="Ma J."/>
        </authorList>
    </citation>
    <scope>NUCLEOTIDE SEQUENCE [LARGE SCALE GENOMIC DNA]</scope>
    <source>
        <strain evidence="11">JCM 17442</strain>
    </source>
</reference>
<evidence type="ECO:0000259" key="8">
    <source>
        <dbReference type="Pfam" id="PF01478"/>
    </source>
</evidence>
<evidence type="ECO:0000259" key="9">
    <source>
        <dbReference type="Pfam" id="PF06750"/>
    </source>
</evidence>
<proteinExistence type="inferred from homology"/>
<comment type="subcellular location">
    <subcellularLocation>
        <location evidence="1">Cell membrane</location>
        <topology evidence="1">Multi-pass membrane protein</topology>
    </subcellularLocation>
</comment>
<evidence type="ECO:0000256" key="3">
    <source>
        <dbReference type="ARBA" id="ARBA00022475"/>
    </source>
</evidence>
<evidence type="ECO:0000256" key="4">
    <source>
        <dbReference type="ARBA" id="ARBA00022692"/>
    </source>
</evidence>
<gene>
    <name evidence="10" type="ORF">GCM10022256_20080</name>
</gene>
<dbReference type="Gene3D" id="1.20.120.1220">
    <property type="match status" value="1"/>
</dbReference>
<dbReference type="EMBL" id="BAABAU010000001">
    <property type="protein sequence ID" value="GAA4266396.1"/>
    <property type="molecule type" value="Genomic_DNA"/>
</dbReference>
<comment type="similarity">
    <text evidence="2">Belongs to the peptidase A24 family.</text>
</comment>
<feature type="domain" description="Prepilin type IV endopeptidase peptidase" evidence="8">
    <location>
        <begin position="119"/>
        <end position="230"/>
    </location>
</feature>
<feature type="transmembrane region" description="Helical" evidence="7">
    <location>
        <begin position="166"/>
        <end position="187"/>
    </location>
</feature>
<evidence type="ECO:0000313" key="11">
    <source>
        <dbReference type="Proteomes" id="UP001501594"/>
    </source>
</evidence>
<dbReference type="InterPro" id="IPR000045">
    <property type="entry name" value="Prepilin_IV_endopep_pep"/>
</dbReference>
<keyword evidence="6 7" id="KW-0472">Membrane</keyword>
<keyword evidence="5 7" id="KW-1133">Transmembrane helix</keyword>
<dbReference type="PANTHER" id="PTHR30487:SF0">
    <property type="entry name" value="PREPILIN LEADER PEPTIDASE_N-METHYLTRANSFERASE-RELATED"/>
    <property type="match status" value="1"/>
</dbReference>
<feature type="transmembrane region" description="Helical" evidence="7">
    <location>
        <begin position="217"/>
        <end position="235"/>
    </location>
</feature>
<accession>A0ABP8E2L4</accession>
<name>A0ABP8E2L4_9MICO</name>
<protein>
    <submittedName>
        <fullName evidence="10">A24 family peptidase</fullName>
    </submittedName>
</protein>
<evidence type="ECO:0000256" key="2">
    <source>
        <dbReference type="ARBA" id="ARBA00005801"/>
    </source>
</evidence>
<keyword evidence="4 7" id="KW-0812">Transmembrane</keyword>
<dbReference type="Pfam" id="PF06750">
    <property type="entry name" value="A24_N_bact"/>
    <property type="match status" value="1"/>
</dbReference>
<dbReference type="InterPro" id="IPR010627">
    <property type="entry name" value="Prepilin_pept_A24_N"/>
</dbReference>
<feature type="transmembrane region" description="Helical" evidence="7">
    <location>
        <begin position="102"/>
        <end position="129"/>
    </location>
</feature>
<dbReference type="PANTHER" id="PTHR30487">
    <property type="entry name" value="TYPE 4 PREPILIN-LIKE PROTEINS LEADER PEPTIDE-PROCESSING ENZYME"/>
    <property type="match status" value="1"/>
</dbReference>
<evidence type="ECO:0000256" key="6">
    <source>
        <dbReference type="ARBA" id="ARBA00023136"/>
    </source>
</evidence>
<sequence length="276" mass="28696">MIAMASVLAAVFGLVIGSFLNVVVYRVPAGISVSRPASSCPTCKSEIRAFDNIPVVSWLALGGRCRSCKTSISARYPIVESLTGVFFVIVVVSFLAQAPETLASAAVAARLLRVAAFLYLAAISVALGIIDTEHKRLPDRIVLPSYGVAVALLTASSALANDWADLGRACVGLGILGAFYFAVAFAYPAGMGLGDVKLAGLLGLYLGYLGWGPLIVGGFSAFLLGGLFSIVLIALKRIGRKGGIPFGPWMLVGAWVGVFAGRAVWHGYLSLIGLAS</sequence>
<feature type="domain" description="Prepilin peptidase A24 N-terminal" evidence="9">
    <location>
        <begin position="11"/>
        <end position="94"/>
    </location>
</feature>
<feature type="transmembrane region" description="Helical" evidence="7">
    <location>
        <begin position="76"/>
        <end position="96"/>
    </location>
</feature>
<organism evidence="10 11">
    <name type="scientific">Frondihabitans peucedani</name>
    <dbReference type="NCBI Taxonomy" id="598626"/>
    <lineage>
        <taxon>Bacteria</taxon>
        <taxon>Bacillati</taxon>
        <taxon>Actinomycetota</taxon>
        <taxon>Actinomycetes</taxon>
        <taxon>Micrococcales</taxon>
        <taxon>Microbacteriaceae</taxon>
        <taxon>Frondihabitans</taxon>
    </lineage>
</organism>
<evidence type="ECO:0000256" key="1">
    <source>
        <dbReference type="ARBA" id="ARBA00004651"/>
    </source>
</evidence>
<evidence type="ECO:0000313" key="10">
    <source>
        <dbReference type="EMBL" id="GAA4266396.1"/>
    </source>
</evidence>
<evidence type="ECO:0000256" key="5">
    <source>
        <dbReference type="ARBA" id="ARBA00022989"/>
    </source>
</evidence>
<dbReference type="Pfam" id="PF01478">
    <property type="entry name" value="Peptidase_A24"/>
    <property type="match status" value="1"/>
</dbReference>
<keyword evidence="11" id="KW-1185">Reference proteome</keyword>
<feature type="transmembrane region" description="Helical" evidence="7">
    <location>
        <begin position="141"/>
        <end position="160"/>
    </location>
</feature>
<feature type="transmembrane region" description="Helical" evidence="7">
    <location>
        <begin position="6"/>
        <end position="25"/>
    </location>
</feature>
<dbReference type="InterPro" id="IPR050882">
    <property type="entry name" value="Prepilin_peptidase/N-MTase"/>
</dbReference>
<keyword evidence="3" id="KW-1003">Cell membrane</keyword>
<comment type="caution">
    <text evidence="10">The sequence shown here is derived from an EMBL/GenBank/DDBJ whole genome shotgun (WGS) entry which is preliminary data.</text>
</comment>
<dbReference type="Proteomes" id="UP001501594">
    <property type="component" value="Unassembled WGS sequence"/>
</dbReference>
<feature type="transmembrane region" description="Helical" evidence="7">
    <location>
        <begin position="247"/>
        <end position="268"/>
    </location>
</feature>
<evidence type="ECO:0000256" key="7">
    <source>
        <dbReference type="SAM" id="Phobius"/>
    </source>
</evidence>